<dbReference type="OrthoDB" id="5395123at2"/>
<evidence type="ECO:0000313" key="4">
    <source>
        <dbReference type="Proteomes" id="UP000243205"/>
    </source>
</evidence>
<dbReference type="EMBL" id="FNAQ01000001">
    <property type="protein sequence ID" value="SDD81926.1"/>
    <property type="molecule type" value="Genomic_DNA"/>
</dbReference>
<keyword evidence="4" id="KW-1185">Reference proteome</keyword>
<organism evidence="3 4">
    <name type="scientific">Desulfuromonas thiophila</name>
    <dbReference type="NCBI Taxonomy" id="57664"/>
    <lineage>
        <taxon>Bacteria</taxon>
        <taxon>Pseudomonadati</taxon>
        <taxon>Thermodesulfobacteriota</taxon>
        <taxon>Desulfuromonadia</taxon>
        <taxon>Desulfuromonadales</taxon>
        <taxon>Desulfuromonadaceae</taxon>
        <taxon>Desulfuromonas</taxon>
    </lineage>
</organism>
<keyword evidence="1" id="KW-0175">Coiled coil</keyword>
<reference evidence="4" key="1">
    <citation type="submission" date="2016-10" db="EMBL/GenBank/DDBJ databases">
        <authorList>
            <person name="Varghese N."/>
            <person name="Submissions S."/>
        </authorList>
    </citation>
    <scope>NUCLEOTIDE SEQUENCE [LARGE SCALE GENOMIC DNA]</scope>
    <source>
        <strain evidence="4">DSM 8987</strain>
    </source>
</reference>
<evidence type="ECO:0000313" key="3">
    <source>
        <dbReference type="EMBL" id="SDD81926.1"/>
    </source>
</evidence>
<proteinExistence type="predicted"/>
<keyword evidence="2" id="KW-1133">Transmembrane helix</keyword>
<evidence type="ECO:0000256" key="1">
    <source>
        <dbReference type="SAM" id="Coils"/>
    </source>
</evidence>
<protein>
    <submittedName>
        <fullName evidence="3">General secretion pathway protein M</fullName>
    </submittedName>
</protein>
<keyword evidence="2" id="KW-0472">Membrane</keyword>
<dbReference type="InterPro" id="IPR007690">
    <property type="entry name" value="T2SS_GspM"/>
</dbReference>
<dbReference type="GO" id="GO:0015627">
    <property type="term" value="C:type II protein secretion system complex"/>
    <property type="evidence" value="ECO:0007669"/>
    <property type="project" value="InterPro"/>
</dbReference>
<dbReference type="Proteomes" id="UP000243205">
    <property type="component" value="Unassembled WGS sequence"/>
</dbReference>
<keyword evidence="2" id="KW-0812">Transmembrane</keyword>
<dbReference type="AlphaFoldDB" id="A0A1G6XX21"/>
<accession>A0A1G6XX21</accession>
<feature type="coiled-coil region" evidence="1">
    <location>
        <begin position="54"/>
        <end position="81"/>
    </location>
</feature>
<name>A0A1G6XX21_9BACT</name>
<dbReference type="RefSeq" id="WP_092075730.1">
    <property type="nucleotide sequence ID" value="NZ_FNAQ01000001.1"/>
</dbReference>
<dbReference type="Pfam" id="PF04612">
    <property type="entry name" value="T2SSM"/>
    <property type="match status" value="1"/>
</dbReference>
<sequence>MASWTLPSFSSLTARERLLLLLTGLTLLILLVYLVLLAPYQHYRHQLDQRIASRAHQLQQLDGLRQEYLQLQQQLQRLQQPPAEFSLFSFVEGQISQIAGRENLTAMRPLTPVQLDGLIQEAVEVKLERVRLDQIVQLLVQIEQAPAPLRVTALNLQSRFDAADLLDSRLLIAAYRQE</sequence>
<evidence type="ECO:0000256" key="2">
    <source>
        <dbReference type="SAM" id="Phobius"/>
    </source>
</evidence>
<dbReference type="GO" id="GO:0015628">
    <property type="term" value="P:protein secretion by the type II secretion system"/>
    <property type="evidence" value="ECO:0007669"/>
    <property type="project" value="InterPro"/>
</dbReference>
<feature type="transmembrane region" description="Helical" evidence="2">
    <location>
        <begin position="20"/>
        <end position="40"/>
    </location>
</feature>
<gene>
    <name evidence="3" type="ORF">SAMN05661003_101410</name>
</gene>
<dbReference type="STRING" id="57664.SAMN05661003_101410"/>